<evidence type="ECO:0000313" key="2">
    <source>
        <dbReference type="EMBL" id="TGN11028.1"/>
    </source>
</evidence>
<dbReference type="Proteomes" id="UP000298264">
    <property type="component" value="Unassembled WGS sequence"/>
</dbReference>
<dbReference type="OrthoDB" id="341561at2"/>
<keyword evidence="1" id="KW-1133">Transmembrane helix</keyword>
<gene>
    <name evidence="2" type="ORF">EHS11_07630</name>
</gene>
<proteinExistence type="predicted"/>
<name>A0A4R9LS85_9LEPT</name>
<evidence type="ECO:0000313" key="3">
    <source>
        <dbReference type="Proteomes" id="UP000298264"/>
    </source>
</evidence>
<organism evidence="2 3">
    <name type="scientific">Leptospira ilyithenensis</name>
    <dbReference type="NCBI Taxonomy" id="2484901"/>
    <lineage>
        <taxon>Bacteria</taxon>
        <taxon>Pseudomonadati</taxon>
        <taxon>Spirochaetota</taxon>
        <taxon>Spirochaetia</taxon>
        <taxon>Leptospirales</taxon>
        <taxon>Leptospiraceae</taxon>
        <taxon>Leptospira</taxon>
    </lineage>
</organism>
<evidence type="ECO:0008006" key="4">
    <source>
        <dbReference type="Google" id="ProtNLM"/>
    </source>
</evidence>
<feature type="transmembrane region" description="Helical" evidence="1">
    <location>
        <begin position="99"/>
        <end position="124"/>
    </location>
</feature>
<accession>A0A4R9LS85</accession>
<comment type="caution">
    <text evidence="2">The sequence shown here is derived from an EMBL/GenBank/DDBJ whole genome shotgun (WGS) entry which is preliminary data.</text>
</comment>
<dbReference type="EMBL" id="RQHV01000042">
    <property type="protein sequence ID" value="TGN11028.1"/>
    <property type="molecule type" value="Genomic_DNA"/>
</dbReference>
<feature type="transmembrane region" description="Helical" evidence="1">
    <location>
        <begin position="40"/>
        <end position="66"/>
    </location>
</feature>
<evidence type="ECO:0000256" key="1">
    <source>
        <dbReference type="SAM" id="Phobius"/>
    </source>
</evidence>
<sequence>MNKAAIVVRYILGTIFFVFGLNGFFQFLPTPPMPEAAGTFIGGMISSGYLFPLLKGTEVLAGAALLANYYARLALVILAPITINIFLFHAFLAPEGLPVAVILIAGNIFLAYFHRDAFASVLVARPRPKS</sequence>
<reference evidence="2" key="1">
    <citation type="journal article" date="2019" name="PLoS Negl. Trop. Dis.">
        <title>Revisiting the worldwide diversity of Leptospira species in the environment.</title>
        <authorList>
            <person name="Vincent A.T."/>
            <person name="Schiettekatte O."/>
            <person name="Bourhy P."/>
            <person name="Veyrier F.J."/>
            <person name="Picardeau M."/>
        </authorList>
    </citation>
    <scope>NUCLEOTIDE SEQUENCE [LARGE SCALE GENOMIC DNA]</scope>
    <source>
        <strain evidence="2">201400974</strain>
    </source>
</reference>
<dbReference type="RefSeq" id="WP_135763786.1">
    <property type="nucleotide sequence ID" value="NZ_RQHV01000042.1"/>
</dbReference>
<feature type="transmembrane region" description="Helical" evidence="1">
    <location>
        <begin position="7"/>
        <end position="28"/>
    </location>
</feature>
<dbReference type="AlphaFoldDB" id="A0A4R9LS85"/>
<keyword evidence="1" id="KW-0812">Transmembrane</keyword>
<keyword evidence="1" id="KW-0472">Membrane</keyword>
<keyword evidence="3" id="KW-1185">Reference proteome</keyword>
<protein>
    <recommendedName>
        <fullName evidence="4">DoxX family membrane protein</fullName>
    </recommendedName>
</protein>
<feature type="transmembrane region" description="Helical" evidence="1">
    <location>
        <begin position="73"/>
        <end position="93"/>
    </location>
</feature>